<feature type="non-terminal residue" evidence="1">
    <location>
        <position position="1"/>
    </location>
</feature>
<organism evidence="1 2">
    <name type="scientific">Anaerococcus lactolyticus ATCC 51172</name>
    <dbReference type="NCBI Taxonomy" id="525254"/>
    <lineage>
        <taxon>Bacteria</taxon>
        <taxon>Bacillati</taxon>
        <taxon>Bacillota</taxon>
        <taxon>Tissierellia</taxon>
        <taxon>Tissierellales</taxon>
        <taxon>Peptoniphilaceae</taxon>
        <taxon>Anaerococcus</taxon>
    </lineage>
</organism>
<keyword evidence="2" id="KW-1185">Reference proteome</keyword>
<dbReference type="EMBL" id="ABYO01000116">
    <property type="protein sequence ID" value="EEI86835.1"/>
    <property type="molecule type" value="Genomic_DNA"/>
</dbReference>
<comment type="caution">
    <text evidence="1">The sequence shown here is derived from an EMBL/GenBank/DDBJ whole genome shotgun (WGS) entry which is preliminary data.</text>
</comment>
<dbReference type="AlphaFoldDB" id="C2BE31"/>
<sequence>VADDAIAMADAGGFQGFHDDLGDFLARHEAVLEWNSLAS</sequence>
<accession>C2BE31</accession>
<reference evidence="1 2" key="1">
    <citation type="submission" date="2008-10" db="EMBL/GenBank/DDBJ databases">
        <authorList>
            <person name="Qin X."/>
            <person name="Bachman B."/>
            <person name="Battles P."/>
            <person name="Bell A."/>
            <person name="Bess C."/>
            <person name="Bickham C."/>
            <person name="Chaboub L."/>
            <person name="Chen D."/>
            <person name="Coyle M."/>
            <person name="Deiros D.R."/>
            <person name="Dinh H."/>
            <person name="Forbes L."/>
            <person name="Fowler G."/>
            <person name="Francisco L."/>
            <person name="Fu Q."/>
            <person name="Gubbala S."/>
            <person name="Hale W."/>
            <person name="Han Y."/>
            <person name="Hemphill L."/>
            <person name="Highlander S.K."/>
            <person name="Hirani K."/>
            <person name="Hogues M."/>
            <person name="Jackson L."/>
            <person name="Jakkamsetti A."/>
            <person name="Javaid M."/>
            <person name="Jiang H."/>
            <person name="Korchina V."/>
            <person name="Kovar C."/>
            <person name="Lara F."/>
            <person name="Lee S."/>
            <person name="Mata R."/>
            <person name="Mathew T."/>
            <person name="Moen C."/>
            <person name="Morales K."/>
            <person name="Munidasa M."/>
            <person name="Nazareth L."/>
            <person name="Ngo R."/>
            <person name="Nguyen L."/>
            <person name="Okwuonu G."/>
            <person name="Ongeri F."/>
            <person name="Patil S."/>
            <person name="Petrosino J."/>
            <person name="Pham C."/>
            <person name="Pham P."/>
            <person name="Pu L.-L."/>
            <person name="Puazo M."/>
            <person name="Raj R."/>
            <person name="Reid J."/>
            <person name="Rouhana J."/>
            <person name="Saada N."/>
            <person name="Shang Y."/>
            <person name="Simmons D."/>
            <person name="Thornton R."/>
            <person name="Warren J."/>
            <person name="Weissenberger G."/>
            <person name="Zhang J."/>
            <person name="Zhang L."/>
            <person name="Zhou C."/>
            <person name="Zhu D."/>
            <person name="Muzny D."/>
            <person name="Worley K."/>
            <person name="Gibbs R."/>
        </authorList>
    </citation>
    <scope>NUCLEOTIDE SEQUENCE [LARGE SCALE GENOMIC DNA]</scope>
    <source>
        <strain evidence="1 2">ATCC 51172</strain>
    </source>
</reference>
<protein>
    <submittedName>
        <fullName evidence="1">Uncharacterized protein</fullName>
    </submittedName>
</protein>
<name>C2BE31_9FIRM</name>
<evidence type="ECO:0000313" key="2">
    <source>
        <dbReference type="Proteomes" id="UP000005984"/>
    </source>
</evidence>
<gene>
    <name evidence="1" type="ORF">HMPREF0072_0601</name>
</gene>
<proteinExistence type="predicted"/>
<evidence type="ECO:0000313" key="1">
    <source>
        <dbReference type="EMBL" id="EEI86835.1"/>
    </source>
</evidence>
<dbReference type="Proteomes" id="UP000005984">
    <property type="component" value="Unassembled WGS sequence"/>
</dbReference>
<dbReference type="HOGENOM" id="CLU_3300723_0_0_9"/>